<sequence length="337" mass="38974">MKQNIKVSDLPSVKFNEELKRSIDYNTFQGYSKIKTSEETIDNWINGFKSKIEDYLTKSSHEFSTNEKRCKDFNYFIKDILNKIDSLSNNMYKKSMWSQNIKKFTYNHFSGIPGLTCKENNIYSPSKVKNFFDFCEDNDFIQTHIDKVKKSKECQRIINHMSSLKNKLIGIKNIIQRKSSTFQMTNTCTPSIIDSVYPTFECISYAKQGLELDDNESHSNHSDGYKMGVMSTTESITPTGEVTHDRQASSSHSEGNDSNYAIGLVSLPVIGISVFAFLLYKYTPFRPMLHSYFKNKLNMTINHDDGETNQMLSNTSNYEDIYSENIHYNLSYETLQN</sequence>
<evidence type="ECO:0000313" key="3">
    <source>
        <dbReference type="Proteomes" id="UP000243200"/>
    </source>
</evidence>
<evidence type="ECO:0000256" key="1">
    <source>
        <dbReference type="SAM" id="Phobius"/>
    </source>
</evidence>
<dbReference type="Proteomes" id="UP000243200">
    <property type="component" value="Unassembled WGS sequence"/>
</dbReference>
<gene>
    <name evidence="2" type="primary">PowCR01_000057400</name>
    <name evidence="2" type="ORF">POWCR01_000057400</name>
</gene>
<dbReference type="EMBL" id="FLRJ01000156">
    <property type="protein sequence ID" value="SBT72809.1"/>
    <property type="molecule type" value="Genomic_DNA"/>
</dbReference>
<organism evidence="2 3">
    <name type="scientific">Plasmodium ovale</name>
    <name type="common">malaria parasite P. ovale</name>
    <dbReference type="NCBI Taxonomy" id="36330"/>
    <lineage>
        <taxon>Eukaryota</taxon>
        <taxon>Sar</taxon>
        <taxon>Alveolata</taxon>
        <taxon>Apicomplexa</taxon>
        <taxon>Aconoidasida</taxon>
        <taxon>Haemosporida</taxon>
        <taxon>Plasmodiidae</taxon>
        <taxon>Plasmodium</taxon>
        <taxon>Plasmodium (Plasmodium)</taxon>
    </lineage>
</organism>
<feature type="transmembrane region" description="Helical" evidence="1">
    <location>
        <begin position="260"/>
        <end position="280"/>
    </location>
</feature>
<dbReference type="OrthoDB" id="388270at2759"/>
<keyword evidence="1" id="KW-1133">Transmembrane helix</keyword>
<keyword evidence="1" id="KW-0812">Transmembrane</keyword>
<dbReference type="InterPro" id="IPR008780">
    <property type="entry name" value="Plasmodium_Vir"/>
</dbReference>
<dbReference type="VEuPathDB" id="PlasmoDB:POWCR01_000057400"/>
<dbReference type="VEuPathDB" id="PlasmoDB:PocGH01_00040500"/>
<evidence type="ECO:0000313" key="2">
    <source>
        <dbReference type="EMBL" id="SBT72809.1"/>
    </source>
</evidence>
<keyword evidence="1" id="KW-0472">Membrane</keyword>
<name>A0A1C3KGI8_PLAOA</name>
<accession>A0A1C3KGI8</accession>
<dbReference type="AlphaFoldDB" id="A0A1C3KGI8"/>
<proteinExistence type="predicted"/>
<protein>
    <submittedName>
        <fullName evidence="2">Plasmodium vivax Vir protein, putative</fullName>
    </submittedName>
</protein>
<dbReference type="Pfam" id="PF05795">
    <property type="entry name" value="Plasmodium_Vir"/>
    <property type="match status" value="1"/>
</dbReference>
<reference evidence="2 3" key="1">
    <citation type="submission" date="2016-06" db="EMBL/GenBank/DDBJ databases">
        <authorList>
            <consortium name="Pathogen Informatics"/>
        </authorList>
    </citation>
    <scope>NUCLEOTIDE SEQUENCE [LARGE SCALE GENOMIC DNA]</scope>
</reference>